<keyword evidence="12" id="KW-1185">Reference proteome</keyword>
<dbReference type="PROSITE" id="PS50082">
    <property type="entry name" value="WD_REPEATS_2"/>
    <property type="match status" value="2"/>
</dbReference>
<keyword evidence="5" id="KW-0677">Repeat</keyword>
<keyword evidence="6" id="KW-0539">Nucleus</keyword>
<dbReference type="PANTHER" id="PTHR22851:SF0">
    <property type="entry name" value="DDB1- AND CUL4-ASSOCIATED FACTOR 13"/>
    <property type="match status" value="1"/>
</dbReference>
<dbReference type="InterPro" id="IPR007287">
    <property type="entry name" value="Sof1"/>
</dbReference>
<feature type="repeat" description="WD" evidence="8">
    <location>
        <begin position="213"/>
        <end position="254"/>
    </location>
</feature>
<feature type="compositionally biased region" description="Basic residues" evidence="9">
    <location>
        <begin position="351"/>
        <end position="361"/>
    </location>
</feature>
<dbReference type="STRING" id="56216.A0A1A6H8T7"/>
<reference evidence="11 12" key="1">
    <citation type="submission" date="2016-06" db="EMBL/GenBank/DDBJ databases">
        <title>The Draft Genome Sequence and Annotation of the Desert Woodrat Neotoma lepida.</title>
        <authorList>
            <person name="Campbell M."/>
            <person name="Oakeson K.F."/>
            <person name="Yandell M."/>
            <person name="Halpert J.R."/>
            <person name="Dearing D."/>
        </authorList>
    </citation>
    <scope>NUCLEOTIDE SEQUENCE [LARGE SCALE GENOMIC DNA]</scope>
    <source>
        <strain evidence="11">417</strain>
        <tissue evidence="11">Liver</tissue>
    </source>
</reference>
<proteinExistence type="inferred from homology"/>
<dbReference type="GO" id="GO:0000462">
    <property type="term" value="P:maturation of SSU-rRNA from tricistronic rRNA transcript (SSU-rRNA, 5.8S rRNA, LSU-rRNA)"/>
    <property type="evidence" value="ECO:0007669"/>
    <property type="project" value="TreeGrafter"/>
</dbReference>
<dbReference type="GO" id="GO:0032040">
    <property type="term" value="C:small-subunit processome"/>
    <property type="evidence" value="ECO:0007669"/>
    <property type="project" value="TreeGrafter"/>
</dbReference>
<evidence type="ECO:0000256" key="4">
    <source>
        <dbReference type="ARBA" id="ARBA00022574"/>
    </source>
</evidence>
<evidence type="ECO:0000256" key="6">
    <source>
        <dbReference type="ARBA" id="ARBA00023242"/>
    </source>
</evidence>
<feature type="non-terminal residue" evidence="11">
    <location>
        <position position="539"/>
    </location>
</feature>
<evidence type="ECO:0000313" key="11">
    <source>
        <dbReference type="EMBL" id="OBS74998.1"/>
    </source>
</evidence>
<dbReference type="SMART" id="SM00320">
    <property type="entry name" value="WD40"/>
    <property type="match status" value="4"/>
</dbReference>
<evidence type="ECO:0000256" key="5">
    <source>
        <dbReference type="ARBA" id="ARBA00022737"/>
    </source>
</evidence>
<organism evidence="11 12">
    <name type="scientific">Neotoma lepida</name>
    <name type="common">Desert woodrat</name>
    <dbReference type="NCBI Taxonomy" id="56216"/>
    <lineage>
        <taxon>Eukaryota</taxon>
        <taxon>Metazoa</taxon>
        <taxon>Chordata</taxon>
        <taxon>Craniata</taxon>
        <taxon>Vertebrata</taxon>
        <taxon>Euteleostomi</taxon>
        <taxon>Mammalia</taxon>
        <taxon>Eutheria</taxon>
        <taxon>Euarchontoglires</taxon>
        <taxon>Glires</taxon>
        <taxon>Rodentia</taxon>
        <taxon>Myomorpha</taxon>
        <taxon>Muroidea</taxon>
        <taxon>Cricetidae</taxon>
        <taxon>Neotominae</taxon>
        <taxon>Neotoma</taxon>
    </lineage>
</organism>
<protein>
    <recommendedName>
        <fullName evidence="10">Sof1-like protein domain-containing protein</fullName>
    </recommendedName>
</protein>
<comment type="similarity">
    <text evidence="2">Belongs to the WD repeat DCAF13/WDSOF1 family.</text>
</comment>
<dbReference type="Pfam" id="PF04158">
    <property type="entry name" value="Sof1"/>
    <property type="match status" value="1"/>
</dbReference>
<evidence type="ECO:0000259" key="10">
    <source>
        <dbReference type="Pfam" id="PF04158"/>
    </source>
</evidence>
<name>A0A1A6H8T7_NEOLE</name>
<feature type="repeat" description="WD" evidence="8">
    <location>
        <begin position="256"/>
        <end position="297"/>
    </location>
</feature>
<feature type="compositionally biased region" description="Polar residues" evidence="9">
    <location>
        <begin position="456"/>
        <end position="467"/>
    </location>
</feature>
<accession>A0A1A6H8T7</accession>
<sequence length="539" mass="61768">MKVKMLSRNPDNYVRETKLDIQRVPRNYDPTLHPFEVPREYVRALNATKLERVFAKPFLASLDGHRDGVNCLAKHPKSLTTVKIWNLTKRKCVRTIQAHEGFVRGICTRFCGTSFFTTVYTGIDHHWKDPAFATCGQQVDIWDEQRTSPICSMNWGFDSISSVKFNPIEVILDMRTNTICWNPMEAFNFTAANEDYNLYTFDMRALDTPVMVHMDHVSAVLDVDYSPTGKEFVSASFDKSIRIFPVDKSRSREVYHTKRMQHVICVKWTSDSKYIMCGSDEMNIRLWKANASEKLGVLTSREKAANDYNQKLKEKFQYHPHVKRIARHRHLPKSIYSQIQEQRIMKEARRRKEMNRRKHSKPGSVPVVSERKKHLISSSLPEVSGCAPLNALLGAFWSVFFLIDGADMRVWHSDFTHAHGASSGRNPSHPPLPSPPAAIPSSRILLVQQQDDSHSRPQGSGWQQHEANSGITSCLRTVSLTAHLFWRGAPSGYTDRGADIDYFNIIEFLHSLFDLVLVGFDIRNEHSVLLPSIFFMADL</sequence>
<dbReference type="SUPFAM" id="SSF50978">
    <property type="entry name" value="WD40 repeat-like"/>
    <property type="match status" value="1"/>
</dbReference>
<evidence type="ECO:0000256" key="8">
    <source>
        <dbReference type="PROSITE-ProRule" id="PRU00221"/>
    </source>
</evidence>
<feature type="region of interest" description="Disordered" evidence="9">
    <location>
        <begin position="448"/>
        <end position="467"/>
    </location>
</feature>
<dbReference type="AlphaFoldDB" id="A0A1A6H8T7"/>
<feature type="region of interest" description="Disordered" evidence="9">
    <location>
        <begin position="351"/>
        <end position="370"/>
    </location>
</feature>
<dbReference type="Gene3D" id="2.130.10.10">
    <property type="entry name" value="YVTN repeat-like/Quinoprotein amine dehydrogenase"/>
    <property type="match status" value="2"/>
</dbReference>
<evidence type="ECO:0000256" key="7">
    <source>
        <dbReference type="ARBA" id="ARBA00023274"/>
    </source>
</evidence>
<comment type="subcellular location">
    <subcellularLocation>
        <location evidence="1">Nucleus</location>
        <location evidence="1">Nucleolus</location>
    </subcellularLocation>
</comment>
<dbReference type="InterPro" id="IPR036322">
    <property type="entry name" value="WD40_repeat_dom_sf"/>
</dbReference>
<evidence type="ECO:0000256" key="9">
    <source>
        <dbReference type="SAM" id="MobiDB-lite"/>
    </source>
</evidence>
<gene>
    <name evidence="11" type="ORF">A6R68_14452</name>
</gene>
<keyword evidence="7" id="KW-0687">Ribonucleoprotein</keyword>
<keyword evidence="3" id="KW-0698">rRNA processing</keyword>
<dbReference type="PANTHER" id="PTHR22851">
    <property type="entry name" value="U3 SMALL NUCLEOLAR RNA U3 SNORNA ASSOCIATED PROTEIN"/>
    <property type="match status" value="1"/>
</dbReference>
<dbReference type="InterPro" id="IPR001680">
    <property type="entry name" value="WD40_rpt"/>
</dbReference>
<evidence type="ECO:0000313" key="12">
    <source>
        <dbReference type="Proteomes" id="UP000092124"/>
    </source>
</evidence>
<keyword evidence="4 8" id="KW-0853">WD repeat</keyword>
<comment type="caution">
    <text evidence="11">The sequence shown here is derived from an EMBL/GenBank/DDBJ whole genome shotgun (WGS) entry which is preliminary data.</text>
</comment>
<evidence type="ECO:0000256" key="3">
    <source>
        <dbReference type="ARBA" id="ARBA00022552"/>
    </source>
</evidence>
<dbReference type="InterPro" id="IPR015943">
    <property type="entry name" value="WD40/YVTN_repeat-like_dom_sf"/>
</dbReference>
<feature type="domain" description="Sof1-like protein" evidence="10">
    <location>
        <begin position="289"/>
        <end position="374"/>
    </location>
</feature>
<evidence type="ECO:0000256" key="2">
    <source>
        <dbReference type="ARBA" id="ARBA00005649"/>
    </source>
</evidence>
<dbReference type="Proteomes" id="UP000092124">
    <property type="component" value="Unassembled WGS sequence"/>
</dbReference>
<dbReference type="Pfam" id="PF00400">
    <property type="entry name" value="WD40"/>
    <property type="match status" value="2"/>
</dbReference>
<evidence type="ECO:0000256" key="1">
    <source>
        <dbReference type="ARBA" id="ARBA00004604"/>
    </source>
</evidence>
<dbReference type="InterPro" id="IPR051733">
    <property type="entry name" value="WD_repeat_DCAF13/WDSOF1"/>
</dbReference>
<dbReference type="OrthoDB" id="10249065at2759"/>
<dbReference type="EMBL" id="LZPO01044193">
    <property type="protein sequence ID" value="OBS74998.1"/>
    <property type="molecule type" value="Genomic_DNA"/>
</dbReference>